<reference evidence="1 2" key="1">
    <citation type="journal article" date="2018" name="Nat. Ecol. Evol.">
        <title>Pezizomycetes genomes reveal the molecular basis of ectomycorrhizal truffle lifestyle.</title>
        <authorList>
            <person name="Murat C."/>
            <person name="Payen T."/>
            <person name="Noel B."/>
            <person name="Kuo A."/>
            <person name="Morin E."/>
            <person name="Chen J."/>
            <person name="Kohler A."/>
            <person name="Krizsan K."/>
            <person name="Balestrini R."/>
            <person name="Da Silva C."/>
            <person name="Montanini B."/>
            <person name="Hainaut M."/>
            <person name="Levati E."/>
            <person name="Barry K.W."/>
            <person name="Belfiori B."/>
            <person name="Cichocki N."/>
            <person name="Clum A."/>
            <person name="Dockter R.B."/>
            <person name="Fauchery L."/>
            <person name="Guy J."/>
            <person name="Iotti M."/>
            <person name="Le Tacon F."/>
            <person name="Lindquist E.A."/>
            <person name="Lipzen A."/>
            <person name="Malagnac F."/>
            <person name="Mello A."/>
            <person name="Molinier V."/>
            <person name="Miyauchi S."/>
            <person name="Poulain J."/>
            <person name="Riccioni C."/>
            <person name="Rubini A."/>
            <person name="Sitrit Y."/>
            <person name="Splivallo R."/>
            <person name="Traeger S."/>
            <person name="Wang M."/>
            <person name="Zifcakova L."/>
            <person name="Wipf D."/>
            <person name="Zambonelli A."/>
            <person name="Paolocci F."/>
            <person name="Nowrousian M."/>
            <person name="Ottonello S."/>
            <person name="Baldrian P."/>
            <person name="Spatafora J.W."/>
            <person name="Henrissat B."/>
            <person name="Nagy L.G."/>
            <person name="Aury J.M."/>
            <person name="Wincker P."/>
            <person name="Grigoriev I.V."/>
            <person name="Bonfante P."/>
            <person name="Martin F.M."/>
        </authorList>
    </citation>
    <scope>NUCLEOTIDE SEQUENCE [LARGE SCALE GENOMIC DNA]</scope>
    <source>
        <strain evidence="1 2">120613-1</strain>
    </source>
</reference>
<keyword evidence="2" id="KW-1185">Reference proteome</keyword>
<dbReference type="EMBL" id="ML120397">
    <property type="protein sequence ID" value="RPA98242.1"/>
    <property type="molecule type" value="Genomic_DNA"/>
</dbReference>
<organism evidence="1 2">
    <name type="scientific">Choiromyces venosus 120613-1</name>
    <dbReference type="NCBI Taxonomy" id="1336337"/>
    <lineage>
        <taxon>Eukaryota</taxon>
        <taxon>Fungi</taxon>
        <taxon>Dikarya</taxon>
        <taxon>Ascomycota</taxon>
        <taxon>Pezizomycotina</taxon>
        <taxon>Pezizomycetes</taxon>
        <taxon>Pezizales</taxon>
        <taxon>Tuberaceae</taxon>
        <taxon>Choiromyces</taxon>
    </lineage>
</organism>
<sequence>MDPRHFLIDGHKPQTRLQKGLHWRDVFGIEICGSNFYSKSITQFTDRQRPLCQRHPQQNFHAKSWLIPTLTAYSIQCCGIHIV</sequence>
<evidence type="ECO:0000313" key="1">
    <source>
        <dbReference type="EMBL" id="RPA98242.1"/>
    </source>
</evidence>
<evidence type="ECO:0000313" key="2">
    <source>
        <dbReference type="Proteomes" id="UP000276215"/>
    </source>
</evidence>
<name>A0A3N4JJ06_9PEZI</name>
<dbReference type="Proteomes" id="UP000276215">
    <property type="component" value="Unassembled WGS sequence"/>
</dbReference>
<gene>
    <name evidence="1" type="ORF">L873DRAFT_1047264</name>
</gene>
<dbReference type="AlphaFoldDB" id="A0A3N4JJ06"/>
<proteinExistence type="predicted"/>
<accession>A0A3N4JJ06</accession>
<protein>
    <submittedName>
        <fullName evidence="1">Uncharacterized protein</fullName>
    </submittedName>
</protein>